<sequence length="253" mass="28564">MENSESSFQLWSPPTLDLSLDSFSTEILSQFDKNGQEINKNPIEPEILKSQMEQNKSSFSYDARLSSTIERGMTPSLMDEVESSSTINLFRRSSTFLRSKLSVCSKRNSEEIGSDSKLSSVSIVTENTSSRPYPPKPLEYSPVIELPSDSLESIDSVSIVSSHEEDATEADTDPSKREYLTVEVDGDRESFDSSSVVTKESEMEQQNDQERVYAEKKESSESIKAAPHFVKDVCINQQQTAPKRRSIFFFRFC</sequence>
<proteinExistence type="predicted"/>
<evidence type="ECO:0000256" key="1">
    <source>
        <dbReference type="SAM" id="MobiDB-lite"/>
    </source>
</evidence>
<organism evidence="2 3">
    <name type="scientific">Rhizopus oryzae</name>
    <name type="common">Mucormycosis agent</name>
    <name type="synonym">Rhizopus arrhizus var. delemar</name>
    <dbReference type="NCBI Taxonomy" id="64495"/>
    <lineage>
        <taxon>Eukaryota</taxon>
        <taxon>Fungi</taxon>
        <taxon>Fungi incertae sedis</taxon>
        <taxon>Mucoromycota</taxon>
        <taxon>Mucoromycotina</taxon>
        <taxon>Mucoromycetes</taxon>
        <taxon>Mucorales</taxon>
        <taxon>Mucorineae</taxon>
        <taxon>Rhizopodaceae</taxon>
        <taxon>Rhizopus</taxon>
    </lineage>
</organism>
<protein>
    <submittedName>
        <fullName evidence="2">Uncharacterized protein</fullName>
    </submittedName>
</protein>
<reference evidence="2" key="1">
    <citation type="journal article" date="2020" name="Microb. Genom.">
        <title>Genetic diversity of clinical and environmental Mucorales isolates obtained from an investigation of mucormycosis cases among solid organ transplant recipients.</title>
        <authorList>
            <person name="Nguyen M.H."/>
            <person name="Kaul D."/>
            <person name="Muto C."/>
            <person name="Cheng S.J."/>
            <person name="Richter R.A."/>
            <person name="Bruno V.M."/>
            <person name="Liu G."/>
            <person name="Beyhan S."/>
            <person name="Sundermann A.J."/>
            <person name="Mounaud S."/>
            <person name="Pasculle A.W."/>
            <person name="Nierman W.C."/>
            <person name="Driscoll E."/>
            <person name="Cumbie R."/>
            <person name="Clancy C.J."/>
            <person name="Dupont C.L."/>
        </authorList>
    </citation>
    <scope>NUCLEOTIDE SEQUENCE</scope>
    <source>
        <strain evidence="2">GL16</strain>
    </source>
</reference>
<evidence type="ECO:0000313" key="2">
    <source>
        <dbReference type="EMBL" id="KAG1533150.1"/>
    </source>
</evidence>
<feature type="region of interest" description="Disordered" evidence="1">
    <location>
        <begin position="159"/>
        <end position="219"/>
    </location>
</feature>
<accession>A0A9P6XV03</accession>
<feature type="compositionally biased region" description="Basic and acidic residues" evidence="1">
    <location>
        <begin position="173"/>
        <end position="191"/>
    </location>
</feature>
<dbReference type="Proteomes" id="UP000717996">
    <property type="component" value="Unassembled WGS sequence"/>
</dbReference>
<dbReference type="OrthoDB" id="2289242at2759"/>
<dbReference type="AlphaFoldDB" id="A0A9P6XV03"/>
<gene>
    <name evidence="2" type="ORF">G6F51_012764</name>
</gene>
<dbReference type="EMBL" id="JAANIT010004058">
    <property type="protein sequence ID" value="KAG1533150.1"/>
    <property type="molecule type" value="Genomic_DNA"/>
</dbReference>
<comment type="caution">
    <text evidence="2">The sequence shown here is derived from an EMBL/GenBank/DDBJ whole genome shotgun (WGS) entry which is preliminary data.</text>
</comment>
<feature type="compositionally biased region" description="Basic and acidic residues" evidence="1">
    <location>
        <begin position="208"/>
        <end position="219"/>
    </location>
</feature>
<dbReference type="OMA" id="SIVSRQY"/>
<evidence type="ECO:0000313" key="3">
    <source>
        <dbReference type="Proteomes" id="UP000717996"/>
    </source>
</evidence>
<name>A0A9P6XV03_RHIOR</name>